<keyword evidence="1" id="KW-0812">Transmembrane</keyword>
<dbReference type="STRING" id="1265861.BCAMP_00565"/>
<feature type="transmembrane region" description="Helical" evidence="1">
    <location>
        <begin position="27"/>
        <end position="54"/>
    </location>
</feature>
<keyword evidence="1" id="KW-0472">Membrane</keyword>
<accession>W7D2W8</accession>
<organism evidence="2 3">
    <name type="scientific">Brochothrix campestris FSL F6-1037</name>
    <dbReference type="NCBI Taxonomy" id="1265861"/>
    <lineage>
        <taxon>Bacteria</taxon>
        <taxon>Bacillati</taxon>
        <taxon>Bacillota</taxon>
        <taxon>Bacilli</taxon>
        <taxon>Bacillales</taxon>
        <taxon>Listeriaceae</taxon>
        <taxon>Brochothrix</taxon>
    </lineage>
</organism>
<dbReference type="RefSeq" id="WP_035312803.1">
    <property type="nucleotide sequence ID" value="NZ_AODH01000001.1"/>
</dbReference>
<evidence type="ECO:0000313" key="3">
    <source>
        <dbReference type="Proteomes" id="UP000019243"/>
    </source>
</evidence>
<protein>
    <submittedName>
        <fullName evidence="2">Uncharacterized protein</fullName>
    </submittedName>
</protein>
<evidence type="ECO:0000313" key="2">
    <source>
        <dbReference type="EMBL" id="EUJ42236.1"/>
    </source>
</evidence>
<proteinExistence type="predicted"/>
<dbReference type="AlphaFoldDB" id="W7D2W8"/>
<keyword evidence="3" id="KW-1185">Reference proteome</keyword>
<name>W7D2W8_9LIST</name>
<evidence type="ECO:0000256" key="1">
    <source>
        <dbReference type="SAM" id="Phobius"/>
    </source>
</evidence>
<reference evidence="2 3" key="1">
    <citation type="submission" date="2012-12" db="EMBL/GenBank/DDBJ databases">
        <title>Novel taxa of Listeriaceae from agricultural environments in the United States.</title>
        <authorList>
            <person name="den Bakker H.C."/>
            <person name="Allred A."/>
            <person name="Warchocki S."/>
            <person name="Wright E.M."/>
            <person name="Burrell A."/>
            <person name="Nightingale K.K."/>
            <person name="Kephart D."/>
            <person name="Wiedmann M."/>
        </authorList>
    </citation>
    <scope>NUCLEOTIDE SEQUENCE [LARGE SCALE GENOMIC DNA]</scope>
    <source>
        <strain evidence="2 3">FSL F6-1037</strain>
    </source>
</reference>
<keyword evidence="1" id="KW-1133">Transmembrane helix</keyword>
<dbReference type="EMBL" id="AODH01000001">
    <property type="protein sequence ID" value="EUJ42236.1"/>
    <property type="molecule type" value="Genomic_DNA"/>
</dbReference>
<sequence length="60" mass="6544">MKKTVVGLLIISTAVLSYHLLFNLHQLIPGGVGTIVIYSAQLIFVIALVVYLSLANDEPY</sequence>
<comment type="caution">
    <text evidence="2">The sequence shown here is derived from an EMBL/GenBank/DDBJ whole genome shotgun (WGS) entry which is preliminary data.</text>
</comment>
<dbReference type="Proteomes" id="UP000019243">
    <property type="component" value="Unassembled WGS sequence"/>
</dbReference>
<gene>
    <name evidence="2" type="ORF">BCAMP_00565</name>
</gene>